<dbReference type="AlphaFoldDB" id="A0A5J4STA3"/>
<name>A0A5J4STA3_9ZZZZ</name>
<organism evidence="3">
    <name type="scientific">termite gut metagenome</name>
    <dbReference type="NCBI Taxonomy" id="433724"/>
    <lineage>
        <taxon>unclassified sequences</taxon>
        <taxon>metagenomes</taxon>
        <taxon>organismal metagenomes</taxon>
    </lineage>
</organism>
<proteinExistence type="inferred from homology"/>
<dbReference type="Gene3D" id="3.90.226.10">
    <property type="entry name" value="2-enoyl-CoA Hydratase, Chain A, domain 1"/>
    <property type="match status" value="1"/>
</dbReference>
<protein>
    <submittedName>
        <fullName evidence="3">Protease 4</fullName>
        <ecNumber evidence="3">3.4.21.-</ecNumber>
    </submittedName>
</protein>
<comment type="caution">
    <text evidence="3">The sequence shown here is derived from an EMBL/GenBank/DDBJ whole genome shotgun (WGS) entry which is preliminary data.</text>
</comment>
<dbReference type="Pfam" id="PF01343">
    <property type="entry name" value="Peptidase_S49"/>
    <property type="match status" value="1"/>
</dbReference>
<evidence type="ECO:0000313" key="3">
    <source>
        <dbReference type="EMBL" id="KAA6348453.1"/>
    </source>
</evidence>
<accession>A0A5J4STA3</accession>
<gene>
    <name evidence="3" type="ORF">EZS27_004053</name>
</gene>
<keyword evidence="3" id="KW-0645">Protease</keyword>
<feature type="domain" description="Peptidase S49" evidence="2">
    <location>
        <begin position="128"/>
        <end position="281"/>
    </location>
</feature>
<evidence type="ECO:0000259" key="2">
    <source>
        <dbReference type="Pfam" id="PF01343"/>
    </source>
</evidence>
<dbReference type="PANTHER" id="PTHR42987:SF6">
    <property type="entry name" value="PROTEINASE IV"/>
    <property type="match status" value="1"/>
</dbReference>
<dbReference type="GO" id="GO:0008233">
    <property type="term" value="F:peptidase activity"/>
    <property type="evidence" value="ECO:0007669"/>
    <property type="project" value="UniProtKB-KW"/>
</dbReference>
<keyword evidence="3" id="KW-0378">Hydrolase</keyword>
<dbReference type="EC" id="3.4.21.-" evidence="3"/>
<dbReference type="PANTHER" id="PTHR42987">
    <property type="entry name" value="PEPTIDASE S49"/>
    <property type="match status" value="1"/>
</dbReference>
<dbReference type="InterPro" id="IPR029045">
    <property type="entry name" value="ClpP/crotonase-like_dom_sf"/>
</dbReference>
<reference evidence="3" key="1">
    <citation type="submission" date="2019-03" db="EMBL/GenBank/DDBJ databases">
        <title>Single cell metagenomics reveals metabolic interactions within the superorganism composed of flagellate Streblomastix strix and complex community of Bacteroidetes bacteria on its surface.</title>
        <authorList>
            <person name="Treitli S.C."/>
            <person name="Kolisko M."/>
            <person name="Husnik F."/>
            <person name="Keeling P."/>
            <person name="Hampl V."/>
        </authorList>
    </citation>
    <scope>NUCLEOTIDE SEQUENCE</scope>
    <source>
        <strain evidence="3">STM</strain>
    </source>
</reference>
<comment type="similarity">
    <text evidence="1">Belongs to the peptidase S49 family.</text>
</comment>
<dbReference type="SUPFAM" id="SSF52096">
    <property type="entry name" value="ClpP/crotonase"/>
    <property type="match status" value="1"/>
</dbReference>
<dbReference type="InterPro" id="IPR002142">
    <property type="entry name" value="Peptidase_S49"/>
</dbReference>
<dbReference type="GO" id="GO:0006508">
    <property type="term" value="P:proteolysis"/>
    <property type="evidence" value="ECO:0007669"/>
    <property type="project" value="UniProtKB-KW"/>
</dbReference>
<dbReference type="EMBL" id="SNRY01000067">
    <property type="protein sequence ID" value="KAA6348453.1"/>
    <property type="molecule type" value="Genomic_DNA"/>
</dbReference>
<evidence type="ECO:0000256" key="1">
    <source>
        <dbReference type="ARBA" id="ARBA00008683"/>
    </source>
</evidence>
<sequence length="290" mass="32855">MLNALFLQEIFGSKLILRDTSLYIIENMMQKLSDSTKITEISNKKHTASNGDMDGKKQNPYDSLEDNSIVIITISGIMFKYGYWDYGCDDFADMIRLAGQSDRVTGIVLVINTPGGTTNSIIQLEDALRNRTKPCIALVDGQCCSGGIYIASFCDEIYAMNRMCEIGSIGTYAQIYDESERLKNYGYKIIQIYPPESKYKNLSHREALEGKPERLIKEELTPFAIHFQNIIKENIPGIDLSEEGILEGKVFYSYDAVANRLIDGIMNLEQVVSRVRELSQINQNIYLLFK</sequence>